<evidence type="ECO:0000256" key="12">
    <source>
        <dbReference type="ARBA" id="ARBA00023136"/>
    </source>
</evidence>
<evidence type="ECO:0000256" key="14">
    <source>
        <dbReference type="ARBA" id="ARBA00023316"/>
    </source>
</evidence>
<sequence>MDLMLNFKNKKKRPLILVSLASMALFVVTAGAIFSMALFSVYSAILPSPSKLTTRNIEQSTKIFDRNGKLLYEVFADKNRTLVQLQDVSPSLIHATLSAEDSDFYKHRGFDLIGITRAGFNMLRGKGLQSGSTLTQQLVKNALLTNERTINRKIKEILLSLQIERKYSKDDILKMYLNEAPYGGTAYGVEAASQYYFSKSSKDLTLAESALIAGLPQSPSYYSPFGANPENATARQHYVLWLMKTRGWVEKDGVRHFITEEEYAAAREEVLKYASINHGIKAPHFVMYVKSLLSRRYNENIVENSGLSVTTSLDLDFQEQAEEIVKSEVDKVKYLSVGNAALVAIDPKTGQILAMVGSKDYFDMENDGNVNVTLSLRQPGSAIKPLTYITAFERGFTPSTVLFDVPTKFSGGEGQPPYIPVNYNGKYIGPTQIRYALANSINIPAVRMLKLIGVENVMDTAKKFGITTFSDPSRYGLSLTLGGGEVRLLELTNAFGVFASGGIYHSPVGILKVADAKGNVLDEETSYKGEKVIDSSYTYLISDILSDNNARAAVFGLGSNLVIPGHTVAAKTGTTNDIRDNWTIGYTPSIVIGVWAGNNDNSPMAKGLASGITGAAPIWQKAMIAYLKDKKDEKFEKPDNIIDVEVGKTSGMLVYEGAEDGRWEKFVKGTEPVSVSDWFIPLEVCKKDNGDYKLKKDCDDEEDKIKERIFVKMKAELTEWQEDVDAWIEENIDDKDYFPPD</sequence>
<keyword evidence="4" id="KW-1003">Cell membrane</keyword>
<keyword evidence="7" id="KW-0328">Glycosyltransferase</keyword>
<dbReference type="GO" id="GO:0005886">
    <property type="term" value="C:plasma membrane"/>
    <property type="evidence" value="ECO:0007669"/>
    <property type="project" value="UniProtKB-SubCell"/>
</dbReference>
<comment type="catalytic activity">
    <reaction evidence="15">
        <text>Preferential cleavage: (Ac)2-L-Lys-D-Ala-|-D-Ala. Also transpeptidation of peptidyl-alanyl moieties that are N-acyl substituents of D-alanine.</text>
        <dbReference type="EC" id="3.4.16.4"/>
    </reaction>
</comment>
<dbReference type="GO" id="GO:0071555">
    <property type="term" value="P:cell wall organization"/>
    <property type="evidence" value="ECO:0007669"/>
    <property type="project" value="UniProtKB-KW"/>
</dbReference>
<evidence type="ECO:0000313" key="20">
    <source>
        <dbReference type="Proteomes" id="UP000230787"/>
    </source>
</evidence>
<dbReference type="NCBIfam" id="TIGR02074">
    <property type="entry name" value="PBP_1a_fam"/>
    <property type="match status" value="1"/>
</dbReference>
<evidence type="ECO:0000256" key="13">
    <source>
        <dbReference type="ARBA" id="ARBA00023268"/>
    </source>
</evidence>
<dbReference type="GO" id="GO:0006508">
    <property type="term" value="P:proteolysis"/>
    <property type="evidence" value="ECO:0007669"/>
    <property type="project" value="UniProtKB-KW"/>
</dbReference>
<evidence type="ECO:0000256" key="2">
    <source>
        <dbReference type="ARBA" id="ARBA00007090"/>
    </source>
</evidence>
<evidence type="ECO:0000256" key="4">
    <source>
        <dbReference type="ARBA" id="ARBA00022475"/>
    </source>
</evidence>
<evidence type="ECO:0000256" key="11">
    <source>
        <dbReference type="ARBA" id="ARBA00022984"/>
    </source>
</evidence>
<evidence type="ECO:0000259" key="17">
    <source>
        <dbReference type="Pfam" id="PF00905"/>
    </source>
</evidence>
<evidence type="ECO:0000256" key="6">
    <source>
        <dbReference type="ARBA" id="ARBA00022670"/>
    </source>
</evidence>
<dbReference type="InterPro" id="IPR036950">
    <property type="entry name" value="PBP_transglycosylase"/>
</dbReference>
<dbReference type="Gene3D" id="3.40.710.10">
    <property type="entry name" value="DD-peptidase/beta-lactamase superfamily"/>
    <property type="match status" value="1"/>
</dbReference>
<evidence type="ECO:0000256" key="15">
    <source>
        <dbReference type="ARBA" id="ARBA00034000"/>
    </source>
</evidence>
<reference evidence="20" key="1">
    <citation type="submission" date="2017-09" db="EMBL/GenBank/DDBJ databases">
        <title>Depth-based differentiation of microbial function through sediment-hosted aquifers and enrichment of novel symbionts in the deep terrestrial subsurface.</title>
        <authorList>
            <person name="Probst A.J."/>
            <person name="Ladd B."/>
            <person name="Jarett J.K."/>
            <person name="Geller-Mcgrath D.E."/>
            <person name="Sieber C.M.K."/>
            <person name="Emerson J.B."/>
            <person name="Anantharaman K."/>
            <person name="Thomas B.C."/>
            <person name="Malmstrom R."/>
            <person name="Stieglmeier M."/>
            <person name="Klingl A."/>
            <person name="Woyke T."/>
            <person name="Ryan C.M."/>
            <person name="Banfield J.F."/>
        </authorList>
    </citation>
    <scope>NUCLEOTIDE SEQUENCE [LARGE SCALE GENOMIC DNA]</scope>
</reference>
<organism evidence="19 20">
    <name type="scientific">candidate division WWE3 bacterium CG09_land_8_20_14_0_10_39_24</name>
    <dbReference type="NCBI Taxonomy" id="1975088"/>
    <lineage>
        <taxon>Bacteria</taxon>
        <taxon>Katanobacteria</taxon>
    </lineage>
</organism>
<evidence type="ECO:0000256" key="16">
    <source>
        <dbReference type="ARBA" id="ARBA00049902"/>
    </source>
</evidence>
<evidence type="ECO:0000259" key="18">
    <source>
        <dbReference type="Pfam" id="PF00912"/>
    </source>
</evidence>
<dbReference type="InterPro" id="IPR001460">
    <property type="entry name" value="PCN-bd_Tpept"/>
</dbReference>
<evidence type="ECO:0000256" key="1">
    <source>
        <dbReference type="ARBA" id="ARBA00004236"/>
    </source>
</evidence>
<dbReference type="GO" id="GO:0008658">
    <property type="term" value="F:penicillin binding"/>
    <property type="evidence" value="ECO:0007669"/>
    <property type="project" value="InterPro"/>
</dbReference>
<protein>
    <submittedName>
        <fullName evidence="19">Penicillin-binding protein</fullName>
    </submittedName>
</protein>
<dbReference type="Proteomes" id="UP000230787">
    <property type="component" value="Unassembled WGS sequence"/>
</dbReference>
<keyword evidence="10" id="KW-0133">Cell shape</keyword>
<evidence type="ECO:0000256" key="9">
    <source>
        <dbReference type="ARBA" id="ARBA00022801"/>
    </source>
</evidence>
<dbReference type="GO" id="GO:0008955">
    <property type="term" value="F:peptidoglycan glycosyltransferase activity"/>
    <property type="evidence" value="ECO:0007669"/>
    <property type="project" value="UniProtKB-EC"/>
</dbReference>
<proteinExistence type="inferred from homology"/>
<comment type="catalytic activity">
    <reaction evidence="16">
        <text>[GlcNAc-(1-&gt;4)-Mur2Ac(oyl-L-Ala-gamma-D-Glu-L-Lys-D-Ala-D-Ala)](n)-di-trans,octa-cis-undecaprenyl diphosphate + beta-D-GlcNAc-(1-&gt;4)-Mur2Ac(oyl-L-Ala-gamma-D-Glu-L-Lys-D-Ala-D-Ala)-di-trans,octa-cis-undecaprenyl diphosphate = [GlcNAc-(1-&gt;4)-Mur2Ac(oyl-L-Ala-gamma-D-Glu-L-Lys-D-Ala-D-Ala)](n+1)-di-trans,octa-cis-undecaprenyl diphosphate + di-trans,octa-cis-undecaprenyl diphosphate + H(+)</text>
        <dbReference type="Rhea" id="RHEA:23708"/>
        <dbReference type="Rhea" id="RHEA-COMP:9602"/>
        <dbReference type="Rhea" id="RHEA-COMP:9603"/>
        <dbReference type="ChEBI" id="CHEBI:15378"/>
        <dbReference type="ChEBI" id="CHEBI:58405"/>
        <dbReference type="ChEBI" id="CHEBI:60033"/>
        <dbReference type="ChEBI" id="CHEBI:78435"/>
        <dbReference type="EC" id="2.4.99.28"/>
    </reaction>
</comment>
<dbReference type="GO" id="GO:0030288">
    <property type="term" value="C:outer membrane-bounded periplasmic space"/>
    <property type="evidence" value="ECO:0007669"/>
    <property type="project" value="TreeGrafter"/>
</dbReference>
<keyword evidence="11" id="KW-0573">Peptidoglycan synthesis</keyword>
<keyword evidence="5" id="KW-0121">Carboxypeptidase</keyword>
<dbReference type="AlphaFoldDB" id="A0A2H0WJ32"/>
<dbReference type="PANTHER" id="PTHR32282:SF11">
    <property type="entry name" value="PENICILLIN-BINDING PROTEIN 1B"/>
    <property type="match status" value="1"/>
</dbReference>
<dbReference type="GO" id="GO:0009252">
    <property type="term" value="P:peptidoglycan biosynthetic process"/>
    <property type="evidence" value="ECO:0007669"/>
    <property type="project" value="UniProtKB-KW"/>
</dbReference>
<keyword evidence="8" id="KW-0808">Transferase</keyword>
<dbReference type="InterPro" id="IPR001264">
    <property type="entry name" value="Glyco_trans_51"/>
</dbReference>
<dbReference type="GO" id="GO:0009002">
    <property type="term" value="F:serine-type D-Ala-D-Ala carboxypeptidase activity"/>
    <property type="evidence" value="ECO:0007669"/>
    <property type="project" value="UniProtKB-EC"/>
</dbReference>
<comment type="similarity">
    <text evidence="2">In the C-terminal section; belongs to the transpeptidase family.</text>
</comment>
<dbReference type="Gene3D" id="1.10.3810.10">
    <property type="entry name" value="Biosynthetic peptidoglycan transglycosylase-like"/>
    <property type="match status" value="1"/>
</dbReference>
<comment type="caution">
    <text evidence="19">The sequence shown here is derived from an EMBL/GenBank/DDBJ whole genome shotgun (WGS) entry which is preliminary data.</text>
</comment>
<keyword evidence="12" id="KW-0472">Membrane</keyword>
<keyword evidence="13" id="KW-0511">Multifunctional enzyme</keyword>
<dbReference type="GO" id="GO:0008360">
    <property type="term" value="P:regulation of cell shape"/>
    <property type="evidence" value="ECO:0007669"/>
    <property type="project" value="UniProtKB-KW"/>
</dbReference>
<keyword evidence="6" id="KW-0645">Protease</keyword>
<dbReference type="Pfam" id="PF00912">
    <property type="entry name" value="Transgly"/>
    <property type="match status" value="1"/>
</dbReference>
<evidence type="ECO:0000256" key="5">
    <source>
        <dbReference type="ARBA" id="ARBA00022645"/>
    </source>
</evidence>
<dbReference type="InterPro" id="IPR012338">
    <property type="entry name" value="Beta-lactam/transpept-like"/>
</dbReference>
<gene>
    <name evidence="19" type="ORF">COT69_02900</name>
</gene>
<keyword evidence="9" id="KW-0378">Hydrolase</keyword>
<feature type="domain" description="Penicillin-binding protein transpeptidase" evidence="17">
    <location>
        <begin position="341"/>
        <end position="589"/>
    </location>
</feature>
<evidence type="ECO:0000256" key="8">
    <source>
        <dbReference type="ARBA" id="ARBA00022679"/>
    </source>
</evidence>
<dbReference type="InterPro" id="IPR050396">
    <property type="entry name" value="Glycosyltr_51/Transpeptidase"/>
</dbReference>
<accession>A0A2H0WJ32</accession>
<name>A0A2H0WJ32_UNCKA</name>
<evidence type="ECO:0000256" key="3">
    <source>
        <dbReference type="ARBA" id="ARBA00007739"/>
    </source>
</evidence>
<evidence type="ECO:0000256" key="10">
    <source>
        <dbReference type="ARBA" id="ARBA00022960"/>
    </source>
</evidence>
<comment type="similarity">
    <text evidence="3">In the N-terminal section; belongs to the glycosyltransferase 51 family.</text>
</comment>
<dbReference type="SUPFAM" id="SSF53955">
    <property type="entry name" value="Lysozyme-like"/>
    <property type="match status" value="1"/>
</dbReference>
<dbReference type="PANTHER" id="PTHR32282">
    <property type="entry name" value="BINDING PROTEIN TRANSPEPTIDASE, PUTATIVE-RELATED"/>
    <property type="match status" value="1"/>
</dbReference>
<comment type="subcellular location">
    <subcellularLocation>
        <location evidence="1">Cell membrane</location>
    </subcellularLocation>
</comment>
<keyword evidence="14" id="KW-0961">Cell wall biogenesis/degradation</keyword>
<dbReference type="EMBL" id="PEZN01000040">
    <property type="protein sequence ID" value="PIS12674.1"/>
    <property type="molecule type" value="Genomic_DNA"/>
</dbReference>
<feature type="domain" description="Glycosyl transferase family 51" evidence="18">
    <location>
        <begin position="68"/>
        <end position="243"/>
    </location>
</feature>
<dbReference type="FunFam" id="1.10.3810.10:FF:000001">
    <property type="entry name" value="Penicillin-binding protein 1A"/>
    <property type="match status" value="1"/>
</dbReference>
<dbReference type="InterPro" id="IPR023346">
    <property type="entry name" value="Lysozyme-like_dom_sf"/>
</dbReference>
<evidence type="ECO:0000256" key="7">
    <source>
        <dbReference type="ARBA" id="ARBA00022676"/>
    </source>
</evidence>
<evidence type="ECO:0000313" key="19">
    <source>
        <dbReference type="EMBL" id="PIS12674.1"/>
    </source>
</evidence>
<dbReference type="Pfam" id="PF00905">
    <property type="entry name" value="Transpeptidase"/>
    <property type="match status" value="1"/>
</dbReference>
<dbReference type="SUPFAM" id="SSF56601">
    <property type="entry name" value="beta-lactamase/transpeptidase-like"/>
    <property type="match status" value="1"/>
</dbReference>